<dbReference type="AlphaFoldDB" id="A0A9E4N3Y2"/>
<dbReference type="InterPro" id="IPR051806">
    <property type="entry name" value="HAD-like_SPP"/>
</dbReference>
<dbReference type="Gene3D" id="1.10.150.240">
    <property type="entry name" value="Putative phosphatase, domain 2"/>
    <property type="match status" value="1"/>
</dbReference>
<dbReference type="PANTHER" id="PTHR43481">
    <property type="entry name" value="FRUCTOSE-1-PHOSPHATE PHOSPHATASE"/>
    <property type="match status" value="1"/>
</dbReference>
<reference evidence="1" key="1">
    <citation type="journal article" date="2021" name="Proc. Natl. Acad. Sci. U.S.A.">
        <title>Global biogeography of chemosynthetic symbionts reveals both localized and globally distributed symbiont groups. .</title>
        <authorList>
            <person name="Osvatic J.T."/>
            <person name="Wilkins L.G.E."/>
            <person name="Leibrecht L."/>
            <person name="Leray M."/>
            <person name="Zauner S."/>
            <person name="Polzin J."/>
            <person name="Camacho Y."/>
            <person name="Gros O."/>
            <person name="van Gils J.A."/>
            <person name="Eisen J.A."/>
            <person name="Petersen J.M."/>
            <person name="Yuen B."/>
        </authorList>
    </citation>
    <scope>NUCLEOTIDE SEQUENCE</scope>
    <source>
        <strain evidence="1">MAGclacostrist064TRANS</strain>
    </source>
</reference>
<dbReference type="InterPro" id="IPR036412">
    <property type="entry name" value="HAD-like_sf"/>
</dbReference>
<accession>A0A9E4N3Y2</accession>
<dbReference type="GO" id="GO:0050308">
    <property type="term" value="F:sugar-phosphatase activity"/>
    <property type="evidence" value="ECO:0007669"/>
    <property type="project" value="TreeGrafter"/>
</dbReference>
<dbReference type="Pfam" id="PF13419">
    <property type="entry name" value="HAD_2"/>
    <property type="match status" value="1"/>
</dbReference>
<sequence length="225" mass="24438">MGLTPHAWRCIFFDLDGTLVDSEGVSLDTLVTFANETNIELSKSELDWFRSATWDLCLDSLIAKHSISLTYESLRSLIFNRLIKLYQESPPPLMSGALSAFLAAKKVATVGIVTSSPSILVKPLLLAHPVFTSTQILITAEDVKSQKPSSEPYLVAASRFGISPQDCIVFEDSPGGVQSATKAGMCACVVGEYAKSTLGFTSISSLAEVSVPWLHSLRHKWLNTL</sequence>
<dbReference type="SUPFAM" id="SSF56784">
    <property type="entry name" value="HAD-like"/>
    <property type="match status" value="1"/>
</dbReference>
<gene>
    <name evidence="1" type="ORF">JAZ07_07730</name>
</gene>
<dbReference type="InterPro" id="IPR023198">
    <property type="entry name" value="PGP-like_dom2"/>
</dbReference>
<dbReference type="InterPro" id="IPR041492">
    <property type="entry name" value="HAD_2"/>
</dbReference>
<dbReference type="EMBL" id="JAEPCM010000262">
    <property type="protein sequence ID" value="MCG7946222.1"/>
    <property type="molecule type" value="Genomic_DNA"/>
</dbReference>
<organism evidence="1 2">
    <name type="scientific">Candidatus Thiodiazotropha taylori</name>
    <dbReference type="NCBI Taxonomy" id="2792791"/>
    <lineage>
        <taxon>Bacteria</taxon>
        <taxon>Pseudomonadati</taxon>
        <taxon>Pseudomonadota</taxon>
        <taxon>Gammaproteobacteria</taxon>
        <taxon>Chromatiales</taxon>
        <taxon>Sedimenticolaceae</taxon>
        <taxon>Candidatus Thiodiazotropha</taxon>
    </lineage>
</organism>
<dbReference type="CDD" id="cd07505">
    <property type="entry name" value="HAD_BPGM-like"/>
    <property type="match status" value="1"/>
</dbReference>
<dbReference type="SFLD" id="SFLDS00003">
    <property type="entry name" value="Haloacid_Dehalogenase"/>
    <property type="match status" value="1"/>
</dbReference>
<dbReference type="SFLD" id="SFLDG01129">
    <property type="entry name" value="C1.5:_HAD__Beta-PGM__Phosphata"/>
    <property type="match status" value="1"/>
</dbReference>
<name>A0A9E4N3Y2_9GAMM</name>
<dbReference type="NCBIfam" id="TIGR01509">
    <property type="entry name" value="HAD-SF-IA-v3"/>
    <property type="match status" value="1"/>
</dbReference>
<protein>
    <submittedName>
        <fullName evidence="1">HAD family phosphatase</fullName>
    </submittedName>
</protein>
<dbReference type="Proteomes" id="UP000886667">
    <property type="component" value="Unassembled WGS sequence"/>
</dbReference>
<evidence type="ECO:0000313" key="1">
    <source>
        <dbReference type="EMBL" id="MCG7946222.1"/>
    </source>
</evidence>
<comment type="caution">
    <text evidence="1">The sequence shown here is derived from an EMBL/GenBank/DDBJ whole genome shotgun (WGS) entry which is preliminary data.</text>
</comment>
<dbReference type="InterPro" id="IPR006439">
    <property type="entry name" value="HAD-SF_hydro_IA"/>
</dbReference>
<evidence type="ECO:0000313" key="2">
    <source>
        <dbReference type="Proteomes" id="UP000886667"/>
    </source>
</evidence>
<dbReference type="InterPro" id="IPR023214">
    <property type="entry name" value="HAD_sf"/>
</dbReference>
<dbReference type="PANTHER" id="PTHR43481:SF4">
    <property type="entry name" value="GLYCEROL-1-PHOSPHATE PHOSPHOHYDROLASE 1-RELATED"/>
    <property type="match status" value="1"/>
</dbReference>
<proteinExistence type="predicted"/>
<dbReference type="Gene3D" id="3.40.50.1000">
    <property type="entry name" value="HAD superfamily/HAD-like"/>
    <property type="match status" value="1"/>
</dbReference>